<dbReference type="InterPro" id="IPR050465">
    <property type="entry name" value="UPF0194_transport"/>
</dbReference>
<feature type="domain" description="Multidrug resistance protein MdtA-like alpha-helical hairpin" evidence="4">
    <location>
        <begin position="164"/>
        <end position="225"/>
    </location>
</feature>
<dbReference type="GO" id="GO:0030313">
    <property type="term" value="C:cell envelope"/>
    <property type="evidence" value="ECO:0007669"/>
    <property type="project" value="UniProtKB-SubCell"/>
</dbReference>
<evidence type="ECO:0000256" key="3">
    <source>
        <dbReference type="SAM" id="Coils"/>
    </source>
</evidence>
<dbReference type="Proteomes" id="UP000003959">
    <property type="component" value="Unassembled WGS sequence"/>
</dbReference>
<dbReference type="HOGENOM" id="CLU_018816_6_3_3"/>
<dbReference type="OrthoDB" id="9778236at2"/>
<dbReference type="RefSeq" id="WP_008181202.1">
    <property type="nucleotide sequence ID" value="NZ_GL890840.1"/>
</dbReference>
<dbReference type="Pfam" id="PF25917">
    <property type="entry name" value="BSH_RND"/>
    <property type="match status" value="1"/>
</dbReference>
<dbReference type="Gene3D" id="2.40.50.100">
    <property type="match status" value="2"/>
</dbReference>
<dbReference type="Gene3D" id="2.40.30.170">
    <property type="match status" value="1"/>
</dbReference>
<comment type="subcellular location">
    <subcellularLocation>
        <location evidence="1">Cell envelope</location>
    </subcellularLocation>
</comment>
<name>F4XN35_9CYAN</name>
<dbReference type="Pfam" id="PF25876">
    <property type="entry name" value="HH_MFP_RND"/>
    <property type="match status" value="1"/>
</dbReference>
<dbReference type="PANTHER" id="PTHR32347">
    <property type="entry name" value="EFFLUX SYSTEM COMPONENT YKNX-RELATED"/>
    <property type="match status" value="1"/>
</dbReference>
<evidence type="ECO:0000259" key="5">
    <source>
        <dbReference type="Pfam" id="PF25917"/>
    </source>
</evidence>
<dbReference type="AlphaFoldDB" id="F4XN35"/>
<accession>F4XN35</accession>
<proteinExistence type="predicted"/>
<feature type="coiled-coil region" evidence="3">
    <location>
        <begin position="126"/>
        <end position="192"/>
    </location>
</feature>
<dbReference type="EMBL" id="GL890840">
    <property type="protein sequence ID" value="EGJ34094.1"/>
    <property type="molecule type" value="Genomic_DNA"/>
</dbReference>
<dbReference type="SUPFAM" id="SSF111369">
    <property type="entry name" value="HlyD-like secretion proteins"/>
    <property type="match status" value="3"/>
</dbReference>
<dbReference type="PRINTS" id="PR01490">
    <property type="entry name" value="RTXTOXIND"/>
</dbReference>
<dbReference type="eggNOG" id="COG1566">
    <property type="taxonomic scope" value="Bacteria"/>
</dbReference>
<dbReference type="InterPro" id="IPR058624">
    <property type="entry name" value="MdtA-like_HH"/>
</dbReference>
<keyword evidence="7" id="KW-1185">Reference proteome</keyword>
<dbReference type="Gene3D" id="1.10.287.470">
    <property type="entry name" value="Helix hairpin bin"/>
    <property type="match status" value="2"/>
</dbReference>
<evidence type="ECO:0000313" key="6">
    <source>
        <dbReference type="EMBL" id="EGJ34094.1"/>
    </source>
</evidence>
<reference evidence="7" key="1">
    <citation type="journal article" date="2011" name="Proc. Natl. Acad. Sci. U.S.A.">
        <title>Genomic insights into the physiology and ecology of the marine filamentous cyanobacterium Lyngbya majuscula.</title>
        <authorList>
            <person name="Jones A.C."/>
            <person name="Monroe E.A."/>
            <person name="Podell S."/>
            <person name="Hess W.R."/>
            <person name="Klages S."/>
            <person name="Esquenazi E."/>
            <person name="Niessen S."/>
            <person name="Hoover H."/>
            <person name="Rothmann M."/>
            <person name="Lasken R.S."/>
            <person name="Yates J.R.III."/>
            <person name="Reinhardt R."/>
            <person name="Kube M."/>
            <person name="Burkart M.D."/>
            <person name="Allen E.E."/>
            <person name="Dorrestein P.C."/>
            <person name="Gerwick W.H."/>
            <person name="Gerwick L."/>
        </authorList>
    </citation>
    <scope>NUCLEOTIDE SEQUENCE [LARGE SCALE GENOMIC DNA]</scope>
    <source>
        <strain evidence="7">3L</strain>
    </source>
</reference>
<evidence type="ECO:0000313" key="7">
    <source>
        <dbReference type="Proteomes" id="UP000003959"/>
    </source>
</evidence>
<dbReference type="InterPro" id="IPR058625">
    <property type="entry name" value="MdtA-like_BSH"/>
</dbReference>
<evidence type="ECO:0000256" key="2">
    <source>
        <dbReference type="ARBA" id="ARBA00023054"/>
    </source>
</evidence>
<evidence type="ECO:0000256" key="1">
    <source>
        <dbReference type="ARBA" id="ARBA00004196"/>
    </source>
</evidence>
<sequence>MDKSIFLYQENAKNQETIKPKQQIYPLLLLLSGLILAGIPVSSKYFVSTSQDRTILLSGRIEGDETDIGTKVGGRVNFVAVQEGKEVNKDQNIVRLDDQEIQAQLKGATARLVSAQQQELQARLQINLVESQILEVELNLKKSQEDTRGQVLQAEASVAANVAQLNEAFAKLEEAQSELNLAKANRDRFAQLVEQGAVSKQQFDQAQTTFEKAQATVKATQASVNAIGKLVNVAEGQLVQAQTSTLNPDMINAQLSRLQTQLAQARLQLAMVQAEVEIAKAFQQEIKSKISDLEIASPIDGVVITRLVEPGEIVSAGQTLLTVIDPNNVYLRGYVPQGDIGKIRVGQKAKVFLDSDPDKPLSATVTTIDSQASFTPENIYFREDRIRQVFGIKLTIDNPGGFAKPGMPADAEIITELNVN</sequence>
<keyword evidence="2 3" id="KW-0175">Coiled coil</keyword>
<protein>
    <submittedName>
        <fullName evidence="6">Multidrug resistance efflux pump</fullName>
    </submittedName>
</protein>
<organism evidence="6 7">
    <name type="scientific">Moorena producens 3L</name>
    <dbReference type="NCBI Taxonomy" id="489825"/>
    <lineage>
        <taxon>Bacteria</taxon>
        <taxon>Bacillati</taxon>
        <taxon>Cyanobacteriota</taxon>
        <taxon>Cyanophyceae</taxon>
        <taxon>Coleofasciculales</taxon>
        <taxon>Coleofasciculaceae</taxon>
        <taxon>Moorena</taxon>
    </lineage>
</organism>
<gene>
    <name evidence="6" type="ORF">LYNGBM3L_21030</name>
</gene>
<feature type="domain" description="Multidrug resistance protein MdtA-like barrel-sandwich hybrid" evidence="5">
    <location>
        <begin position="66"/>
        <end position="324"/>
    </location>
</feature>
<evidence type="ECO:0000259" key="4">
    <source>
        <dbReference type="Pfam" id="PF25876"/>
    </source>
</evidence>
<dbReference type="PANTHER" id="PTHR32347:SF23">
    <property type="entry name" value="BLL5650 PROTEIN"/>
    <property type="match status" value="1"/>
</dbReference>